<evidence type="ECO:0000313" key="1">
    <source>
        <dbReference type="EMBL" id="EKN42956.1"/>
    </source>
</evidence>
<accession>M1ZU84</accession>
<dbReference type="EMBL" id="AMXI01000197">
    <property type="protein sequence ID" value="EKN42956.1"/>
    <property type="molecule type" value="Genomic_DNA"/>
</dbReference>
<sequence length="294" mass="33955">MANKESDTLERMYELLPYYMKKHNNYIYYKALSIIQDEIISQAVEIMKQRNLNKAKGFALDIIGDIVALPRNMLDDDEYRKMIKLQIIINNSTGTIENINNICKTFLGEDIYIGMKEGWNDVVTDNEPALIRILLRAEEFHNDKIITDKRYNITGATETSSLSQMGTALNAYTMKDQEDYIPDTTRALTIVPFLKKTFPIGVRYQYGVNFKTNVIRVNTESNLKWRSSQNKTIVNSKRNLSIKRQQNIKINNEFRFNMTNGKKTAIKSNNPKYTRYSLLQTGTAQTSRAMGIVL</sequence>
<protein>
    <submittedName>
        <fullName evidence="1">Uncharacterized protein</fullName>
    </submittedName>
</protein>
<dbReference type="InterPro" id="IPR021283">
    <property type="entry name" value="Phage_Wedge1"/>
</dbReference>
<dbReference type="AlphaFoldDB" id="M1ZU84"/>
<proteinExistence type="predicted"/>
<reference evidence="1 2" key="1">
    <citation type="submission" date="2012-10" db="EMBL/GenBank/DDBJ databases">
        <authorList>
            <person name="Strain E.A."/>
            <person name="Brown E."/>
            <person name="Allard M.W."/>
            <person name="Gonzalez-Escalona N."/>
            <person name="Timme R."/>
        </authorList>
    </citation>
    <scope>NUCLEOTIDE SEQUENCE [LARGE SCALE GENOMIC DNA]</scope>
    <source>
        <strain evidence="1 2">CFSAN001627</strain>
    </source>
</reference>
<dbReference type="PATRIC" id="fig|1232189.3.peg.573"/>
<comment type="caution">
    <text evidence="1">The sequence shown here is derived from an EMBL/GenBank/DDBJ whole genome shotgun (WGS) entry which is preliminary data.</text>
</comment>
<dbReference type="Proteomes" id="UP000011944">
    <property type="component" value="Unassembled WGS sequence"/>
</dbReference>
<dbReference type="Pfam" id="PF11041">
    <property type="entry name" value="Phage_Wedge1"/>
    <property type="match status" value="1"/>
</dbReference>
<gene>
    <name evidence="1" type="ORF">CFSAN001627_03525</name>
</gene>
<reference evidence="1 2" key="2">
    <citation type="submission" date="2013-03" db="EMBL/GenBank/DDBJ databases">
        <title>Diversity in Clostridium botulinum.</title>
        <authorList>
            <person name="Timme R.E."/>
            <person name="Allard M."/>
            <person name="Luo Y."/>
            <person name="Strain E."/>
            <person name="Gonzalez-Escalona N."/>
            <person name="Brown E."/>
        </authorList>
    </citation>
    <scope>NUCLEOTIDE SEQUENCE [LARGE SCALE GENOMIC DNA]</scope>
    <source>
        <strain evidence="1 2">CFSAN001627</strain>
    </source>
</reference>
<name>M1ZU84_CLOBO</name>
<organism evidence="1 2">
    <name type="scientific">Clostridium botulinum CFSAN001627</name>
    <dbReference type="NCBI Taxonomy" id="1232189"/>
    <lineage>
        <taxon>Bacteria</taxon>
        <taxon>Bacillati</taxon>
        <taxon>Bacillota</taxon>
        <taxon>Clostridia</taxon>
        <taxon>Eubacteriales</taxon>
        <taxon>Clostridiaceae</taxon>
        <taxon>Clostridium</taxon>
    </lineage>
</organism>
<evidence type="ECO:0000313" key="2">
    <source>
        <dbReference type="Proteomes" id="UP000011944"/>
    </source>
</evidence>